<dbReference type="PANTHER" id="PTHR24216">
    <property type="entry name" value="PAXILLIN-RELATED"/>
    <property type="match status" value="1"/>
</dbReference>
<keyword evidence="6" id="KW-1133">Transmembrane helix</keyword>
<dbReference type="EMBL" id="BAABID010000002">
    <property type="protein sequence ID" value="GAA4717483.1"/>
    <property type="molecule type" value="Genomic_DNA"/>
</dbReference>
<evidence type="ECO:0000256" key="5">
    <source>
        <dbReference type="SAM" id="MobiDB-lite"/>
    </source>
</evidence>
<evidence type="ECO:0000313" key="8">
    <source>
        <dbReference type="EMBL" id="GAA4717483.1"/>
    </source>
</evidence>
<keyword evidence="9" id="KW-1185">Reference proteome</keyword>
<comment type="caution">
    <text evidence="8">The sequence shown here is derived from an EMBL/GenBank/DDBJ whole genome shotgun (WGS) entry which is preliminary data.</text>
</comment>
<feature type="transmembrane region" description="Helical" evidence="6">
    <location>
        <begin position="691"/>
        <end position="711"/>
    </location>
</feature>
<keyword evidence="6" id="KW-0812">Transmembrane</keyword>
<evidence type="ECO:0000256" key="1">
    <source>
        <dbReference type="ARBA" id="ARBA00022512"/>
    </source>
</evidence>
<keyword evidence="6" id="KW-0472">Membrane</keyword>
<dbReference type="RefSeq" id="WP_172151942.1">
    <property type="nucleotide sequence ID" value="NZ_BAABID010000002.1"/>
</dbReference>
<feature type="compositionally biased region" description="Acidic residues" evidence="5">
    <location>
        <begin position="441"/>
        <end position="452"/>
    </location>
</feature>
<proteinExistence type="predicted"/>
<keyword evidence="2" id="KW-0964">Secreted</keyword>
<evidence type="ECO:0000256" key="6">
    <source>
        <dbReference type="SAM" id="Phobius"/>
    </source>
</evidence>
<organism evidence="8 9">
    <name type="scientific">Isoptericola chiayiensis</name>
    <dbReference type="NCBI Taxonomy" id="579446"/>
    <lineage>
        <taxon>Bacteria</taxon>
        <taxon>Bacillati</taxon>
        <taxon>Actinomycetota</taxon>
        <taxon>Actinomycetes</taxon>
        <taxon>Micrococcales</taxon>
        <taxon>Promicromonosporaceae</taxon>
        <taxon>Isoptericola</taxon>
    </lineage>
</organism>
<evidence type="ECO:0000256" key="2">
    <source>
        <dbReference type="ARBA" id="ARBA00022525"/>
    </source>
</evidence>
<dbReference type="NCBIfam" id="TIGR01167">
    <property type="entry name" value="LPXTG_anchor"/>
    <property type="match status" value="1"/>
</dbReference>
<protein>
    <recommendedName>
        <fullName evidence="7">Gram-positive cocci surface proteins LPxTG domain-containing protein</fullName>
    </recommendedName>
</protein>
<gene>
    <name evidence="8" type="ORF">GCM10023216_01870</name>
</gene>
<keyword evidence="1" id="KW-0134">Cell wall</keyword>
<keyword evidence="4" id="KW-0572">Peptidoglycan-anchor</keyword>
<feature type="compositionally biased region" description="Pro residues" evidence="5">
    <location>
        <begin position="411"/>
        <end position="439"/>
    </location>
</feature>
<accession>A0ABP8XYS3</accession>
<evidence type="ECO:0000259" key="7">
    <source>
        <dbReference type="PROSITE" id="PS50847"/>
    </source>
</evidence>
<dbReference type="Proteomes" id="UP001500956">
    <property type="component" value="Unassembled WGS sequence"/>
</dbReference>
<keyword evidence="3" id="KW-0732">Signal</keyword>
<sequence>MTLTRLRAPLAMLAALALLMLGAVVGVPGAVAQPGAMAVPTGNGQQVCPEGNDNDSGGVWRKIDSDEIGDHATSTDGDGEALQVEVDALAGQYIVQFCVKAGQTVEIVDVDPGVTTLSIDAPDDESGKVHAISHVSVREVPYLAPTCEGLEHPDGGLSAGEHVNIEVQNLLDGTTQKFNFHADSDEEYAGVTHFDPTDHPDWPGWTDYAIVWIQVNALNYHWKGFVECGELPAEVSPVVEVTQAQCEAQPGVVLGQTIVSTAGIAVHGAVGAEVVVKDAAGEVVVGDDLLDLDAGAYTVTVTLGADQEFGELGDGWTAEGGVATFTAVIDELEDCWELVVVEPAVSVTDVCGLTDDTVTGVPTVGVSYSVPELETPETWTIVATAVEGYVFDDEKTTRTFTGTFEDQQCPEPSPSPSVEPSPSPSPSEDPTPEPSPSPSDEPTEEPSPEPSEDPTPTPTPSPSDEPSLEPSPSPSPSEDPTPGPSPSPSDEPTEEPSPEPSEDPTPTPTETPEPTKASLDGSVAVGECVADAPWIAYEIELEDPDGQAVPDENGQYPAYLVLTDGTNEATISLGVLGEDGTLSGRALWPGASVADDGVTATGWPGWTQDAEGRWVETDENYAWTRGDVDATLVVNPDIAVALDYPDATPECANPPAEPEPGQGGVDPIVDDEPTPAAQPTSPALPQTGSDVALFAIGALLLIGAGGAFLWLRRRA</sequence>
<feature type="region of interest" description="Disordered" evidence="5">
    <location>
        <begin position="403"/>
        <end position="519"/>
    </location>
</feature>
<evidence type="ECO:0000256" key="4">
    <source>
        <dbReference type="ARBA" id="ARBA00023088"/>
    </source>
</evidence>
<dbReference type="PROSITE" id="PS50847">
    <property type="entry name" value="GRAM_POS_ANCHORING"/>
    <property type="match status" value="1"/>
</dbReference>
<feature type="compositionally biased region" description="Polar residues" evidence="5">
    <location>
        <begin position="677"/>
        <end position="686"/>
    </location>
</feature>
<evidence type="ECO:0000313" key="9">
    <source>
        <dbReference type="Proteomes" id="UP001500956"/>
    </source>
</evidence>
<feature type="compositionally biased region" description="Acidic residues" evidence="5">
    <location>
        <begin position="491"/>
        <end position="502"/>
    </location>
</feature>
<reference evidence="9" key="1">
    <citation type="journal article" date="2019" name="Int. J. Syst. Evol. Microbiol.">
        <title>The Global Catalogue of Microorganisms (GCM) 10K type strain sequencing project: providing services to taxonomists for standard genome sequencing and annotation.</title>
        <authorList>
            <consortium name="The Broad Institute Genomics Platform"/>
            <consortium name="The Broad Institute Genome Sequencing Center for Infectious Disease"/>
            <person name="Wu L."/>
            <person name="Ma J."/>
        </authorList>
    </citation>
    <scope>NUCLEOTIDE SEQUENCE [LARGE SCALE GENOMIC DNA]</scope>
    <source>
        <strain evidence="9">JCM 18063</strain>
    </source>
</reference>
<feature type="compositionally biased region" description="Pro residues" evidence="5">
    <location>
        <begin position="453"/>
        <end position="489"/>
    </location>
</feature>
<dbReference type="PANTHER" id="PTHR24216:SF65">
    <property type="entry name" value="PAXILLIN-LIKE PROTEIN 1"/>
    <property type="match status" value="1"/>
</dbReference>
<feature type="region of interest" description="Disordered" evidence="5">
    <location>
        <begin position="648"/>
        <end position="686"/>
    </location>
</feature>
<feature type="domain" description="Gram-positive cocci surface proteins LPxTG" evidence="7">
    <location>
        <begin position="684"/>
        <end position="715"/>
    </location>
</feature>
<evidence type="ECO:0000256" key="3">
    <source>
        <dbReference type="ARBA" id="ARBA00022729"/>
    </source>
</evidence>
<dbReference type="InterPro" id="IPR019931">
    <property type="entry name" value="LPXTG_anchor"/>
</dbReference>
<name>A0ABP8XYS3_9MICO</name>